<reference evidence="1 2" key="1">
    <citation type="journal article" date="2007" name="Nature">
        <title>Evolution of genes and genomes on the Drosophila phylogeny.</title>
        <authorList>
            <consortium name="Drosophila 12 Genomes Consortium"/>
            <person name="Clark A.G."/>
            <person name="Eisen M.B."/>
            <person name="Smith D.R."/>
            <person name="Bergman C.M."/>
            <person name="Oliver B."/>
            <person name="Markow T.A."/>
            <person name="Kaufman T.C."/>
            <person name="Kellis M."/>
            <person name="Gelbart W."/>
            <person name="Iyer V.N."/>
            <person name="Pollard D.A."/>
            <person name="Sackton T.B."/>
            <person name="Larracuente A.M."/>
            <person name="Singh N.D."/>
            <person name="Abad J.P."/>
            <person name="Abt D.N."/>
            <person name="Adryan B."/>
            <person name="Aguade M."/>
            <person name="Akashi H."/>
            <person name="Anderson W.W."/>
            <person name="Aquadro C.F."/>
            <person name="Ardell D.H."/>
            <person name="Arguello R."/>
            <person name="Artieri C.G."/>
            <person name="Barbash D.A."/>
            <person name="Barker D."/>
            <person name="Barsanti P."/>
            <person name="Batterham P."/>
            <person name="Batzoglou S."/>
            <person name="Begun D."/>
            <person name="Bhutkar A."/>
            <person name="Blanco E."/>
            <person name="Bosak S.A."/>
            <person name="Bradley R.K."/>
            <person name="Brand A.D."/>
            <person name="Brent M.R."/>
            <person name="Brooks A.N."/>
            <person name="Brown R.H."/>
            <person name="Butlin R.K."/>
            <person name="Caggese C."/>
            <person name="Calvi B.R."/>
            <person name="Bernardo de Carvalho A."/>
            <person name="Caspi A."/>
            <person name="Castrezana S."/>
            <person name="Celniker S.E."/>
            <person name="Chang J.L."/>
            <person name="Chapple C."/>
            <person name="Chatterji S."/>
            <person name="Chinwalla A."/>
            <person name="Civetta A."/>
            <person name="Clifton S.W."/>
            <person name="Comeron J.M."/>
            <person name="Costello J.C."/>
            <person name="Coyne J.A."/>
            <person name="Daub J."/>
            <person name="David R.G."/>
            <person name="Delcher A.L."/>
            <person name="Delehaunty K."/>
            <person name="Do C.B."/>
            <person name="Ebling H."/>
            <person name="Edwards K."/>
            <person name="Eickbush T."/>
            <person name="Evans J.D."/>
            <person name="Filipski A."/>
            <person name="Findeiss S."/>
            <person name="Freyhult E."/>
            <person name="Fulton L."/>
            <person name="Fulton R."/>
            <person name="Garcia A.C."/>
            <person name="Gardiner A."/>
            <person name="Garfield D.A."/>
            <person name="Garvin B.E."/>
            <person name="Gibson G."/>
            <person name="Gilbert D."/>
            <person name="Gnerre S."/>
            <person name="Godfrey J."/>
            <person name="Good R."/>
            <person name="Gotea V."/>
            <person name="Gravely B."/>
            <person name="Greenberg A.J."/>
            <person name="Griffiths-Jones S."/>
            <person name="Gross S."/>
            <person name="Guigo R."/>
            <person name="Gustafson E.A."/>
            <person name="Haerty W."/>
            <person name="Hahn M.W."/>
            <person name="Halligan D.L."/>
            <person name="Halpern A.L."/>
            <person name="Halter G.M."/>
            <person name="Han M.V."/>
            <person name="Heger A."/>
            <person name="Hillier L."/>
            <person name="Hinrichs A.S."/>
            <person name="Holmes I."/>
            <person name="Hoskins R.A."/>
            <person name="Hubisz M.J."/>
            <person name="Hultmark D."/>
            <person name="Huntley M.A."/>
            <person name="Jaffe D.B."/>
            <person name="Jagadeeshan S."/>
            <person name="Jeck W.R."/>
            <person name="Johnson J."/>
            <person name="Jones C.D."/>
            <person name="Jordan W.C."/>
            <person name="Karpen G.H."/>
            <person name="Kataoka E."/>
            <person name="Keightley P.D."/>
            <person name="Kheradpour P."/>
            <person name="Kirkness E.F."/>
            <person name="Koerich L.B."/>
            <person name="Kristiansen K."/>
            <person name="Kudrna D."/>
            <person name="Kulathinal R.J."/>
            <person name="Kumar S."/>
            <person name="Kwok R."/>
            <person name="Lander E."/>
            <person name="Langley C.H."/>
            <person name="Lapoint R."/>
            <person name="Lazzaro B.P."/>
            <person name="Lee S.J."/>
            <person name="Levesque L."/>
            <person name="Li R."/>
            <person name="Lin C.F."/>
            <person name="Lin M.F."/>
            <person name="Lindblad-Toh K."/>
            <person name="Llopart A."/>
            <person name="Long M."/>
            <person name="Low L."/>
            <person name="Lozovsky E."/>
            <person name="Lu J."/>
            <person name="Luo M."/>
            <person name="Machado C.A."/>
            <person name="Makalowski W."/>
            <person name="Marzo M."/>
            <person name="Matsuda M."/>
            <person name="Matzkin L."/>
            <person name="McAllister B."/>
            <person name="McBride C.S."/>
            <person name="McKernan B."/>
            <person name="McKernan K."/>
            <person name="Mendez-Lago M."/>
            <person name="Minx P."/>
            <person name="Mollenhauer M.U."/>
            <person name="Montooth K."/>
            <person name="Mount S.M."/>
            <person name="Mu X."/>
            <person name="Myers E."/>
            <person name="Negre B."/>
            <person name="Newfeld S."/>
            <person name="Nielsen R."/>
            <person name="Noor M.A."/>
            <person name="O'Grady P."/>
            <person name="Pachter L."/>
            <person name="Papaceit M."/>
            <person name="Parisi M.J."/>
            <person name="Parisi M."/>
            <person name="Parts L."/>
            <person name="Pedersen J.S."/>
            <person name="Pesole G."/>
            <person name="Phillippy A.M."/>
            <person name="Ponting C.P."/>
            <person name="Pop M."/>
            <person name="Porcelli D."/>
            <person name="Powell J.R."/>
            <person name="Prohaska S."/>
            <person name="Pruitt K."/>
            <person name="Puig M."/>
            <person name="Quesneville H."/>
            <person name="Ram K.R."/>
            <person name="Rand D."/>
            <person name="Rasmussen M.D."/>
            <person name="Reed L.K."/>
            <person name="Reenan R."/>
            <person name="Reily A."/>
            <person name="Remington K.A."/>
            <person name="Rieger T.T."/>
            <person name="Ritchie M.G."/>
            <person name="Robin C."/>
            <person name="Rogers Y.H."/>
            <person name="Rohde C."/>
            <person name="Rozas J."/>
            <person name="Rubenfield M.J."/>
            <person name="Ruiz A."/>
            <person name="Russo S."/>
            <person name="Salzberg S.L."/>
            <person name="Sanchez-Gracia A."/>
            <person name="Saranga D.J."/>
            <person name="Sato H."/>
            <person name="Schaeffer S.W."/>
            <person name="Schatz M.C."/>
            <person name="Schlenke T."/>
            <person name="Schwartz R."/>
            <person name="Segarra C."/>
            <person name="Singh R.S."/>
            <person name="Sirot L."/>
            <person name="Sirota M."/>
            <person name="Sisneros N.B."/>
            <person name="Smith C.D."/>
            <person name="Smith T.F."/>
            <person name="Spieth J."/>
            <person name="Stage D.E."/>
            <person name="Stark A."/>
            <person name="Stephan W."/>
            <person name="Strausberg R.L."/>
            <person name="Strempel S."/>
            <person name="Sturgill D."/>
            <person name="Sutton G."/>
            <person name="Sutton G.G."/>
            <person name="Tao W."/>
            <person name="Teichmann S."/>
            <person name="Tobari Y.N."/>
            <person name="Tomimura Y."/>
            <person name="Tsolas J.M."/>
            <person name="Valente V.L."/>
            <person name="Venter E."/>
            <person name="Venter J.C."/>
            <person name="Vicario S."/>
            <person name="Vieira F.G."/>
            <person name="Vilella A.J."/>
            <person name="Villasante A."/>
            <person name="Walenz B."/>
            <person name="Wang J."/>
            <person name="Wasserman M."/>
            <person name="Watts T."/>
            <person name="Wilson D."/>
            <person name="Wilson R.K."/>
            <person name="Wing R.A."/>
            <person name="Wolfner M.F."/>
            <person name="Wong A."/>
            <person name="Wong G.K."/>
            <person name="Wu C.I."/>
            <person name="Wu G."/>
            <person name="Yamamoto D."/>
            <person name="Yang H.P."/>
            <person name="Yang S.P."/>
            <person name="Yorke J.A."/>
            <person name="Yoshida K."/>
            <person name="Zdobnov E."/>
            <person name="Zhang P."/>
            <person name="Zhang Y."/>
            <person name="Zimin A.V."/>
            <person name="Baldwin J."/>
            <person name="Abdouelleil A."/>
            <person name="Abdulkadir J."/>
            <person name="Abebe A."/>
            <person name="Abera B."/>
            <person name="Abreu J."/>
            <person name="Acer S.C."/>
            <person name="Aftuck L."/>
            <person name="Alexander A."/>
            <person name="An P."/>
            <person name="Anderson E."/>
            <person name="Anderson S."/>
            <person name="Arachi H."/>
            <person name="Azer M."/>
            <person name="Bachantsang P."/>
            <person name="Barry A."/>
            <person name="Bayul T."/>
            <person name="Berlin A."/>
            <person name="Bessette D."/>
            <person name="Bloom T."/>
            <person name="Blye J."/>
            <person name="Boguslavskiy L."/>
            <person name="Bonnet C."/>
            <person name="Boukhgalter B."/>
            <person name="Bourzgui I."/>
            <person name="Brown A."/>
            <person name="Cahill P."/>
            <person name="Channer S."/>
            <person name="Cheshatsang Y."/>
            <person name="Chuda L."/>
            <person name="Citroen M."/>
            <person name="Collymore A."/>
            <person name="Cooke P."/>
            <person name="Costello M."/>
            <person name="D'Aco K."/>
            <person name="Daza R."/>
            <person name="De Haan G."/>
            <person name="DeGray S."/>
            <person name="DeMaso C."/>
            <person name="Dhargay N."/>
            <person name="Dooley K."/>
            <person name="Dooley E."/>
            <person name="Doricent M."/>
            <person name="Dorje P."/>
            <person name="Dorjee K."/>
            <person name="Dupes A."/>
            <person name="Elong R."/>
            <person name="Falk J."/>
            <person name="Farina A."/>
            <person name="Faro S."/>
            <person name="Ferguson D."/>
            <person name="Fisher S."/>
            <person name="Foley C.D."/>
            <person name="Franke A."/>
            <person name="Friedrich D."/>
            <person name="Gadbois L."/>
            <person name="Gearin G."/>
            <person name="Gearin C.R."/>
            <person name="Giannoukos G."/>
            <person name="Goode T."/>
            <person name="Graham J."/>
            <person name="Grandbois E."/>
            <person name="Grewal S."/>
            <person name="Gyaltsen K."/>
            <person name="Hafez N."/>
            <person name="Hagos B."/>
            <person name="Hall J."/>
            <person name="Henson C."/>
            <person name="Hollinger A."/>
            <person name="Honan T."/>
            <person name="Huard M.D."/>
            <person name="Hughes L."/>
            <person name="Hurhula B."/>
            <person name="Husby M.E."/>
            <person name="Kamat A."/>
            <person name="Kanga B."/>
            <person name="Kashin S."/>
            <person name="Khazanovich D."/>
            <person name="Kisner P."/>
            <person name="Lance K."/>
            <person name="Lara M."/>
            <person name="Lee W."/>
            <person name="Lennon N."/>
            <person name="Letendre F."/>
            <person name="LeVine R."/>
            <person name="Lipovsky A."/>
            <person name="Liu X."/>
            <person name="Liu J."/>
            <person name="Liu S."/>
            <person name="Lokyitsang T."/>
            <person name="Lokyitsang Y."/>
            <person name="Lubonja R."/>
            <person name="Lui A."/>
            <person name="MacDonald P."/>
            <person name="Magnisalis V."/>
            <person name="Maru K."/>
            <person name="Matthews C."/>
            <person name="McCusker W."/>
            <person name="McDonough S."/>
            <person name="Mehta T."/>
            <person name="Meldrim J."/>
            <person name="Meneus L."/>
            <person name="Mihai O."/>
            <person name="Mihalev A."/>
            <person name="Mihova T."/>
            <person name="Mittelman R."/>
            <person name="Mlenga V."/>
            <person name="Montmayeur A."/>
            <person name="Mulrain L."/>
            <person name="Navidi A."/>
            <person name="Naylor J."/>
            <person name="Negash T."/>
            <person name="Nguyen T."/>
            <person name="Nguyen N."/>
            <person name="Nicol R."/>
            <person name="Norbu C."/>
            <person name="Norbu N."/>
            <person name="Novod N."/>
            <person name="O'Neill B."/>
            <person name="Osman S."/>
            <person name="Markiewicz E."/>
            <person name="Oyono O.L."/>
            <person name="Patti C."/>
            <person name="Phunkhang P."/>
            <person name="Pierre F."/>
            <person name="Priest M."/>
            <person name="Raghuraman S."/>
            <person name="Rege F."/>
            <person name="Reyes R."/>
            <person name="Rise C."/>
            <person name="Rogov P."/>
            <person name="Ross K."/>
            <person name="Ryan E."/>
            <person name="Settipalli S."/>
            <person name="Shea T."/>
            <person name="Sherpa N."/>
            <person name="Shi L."/>
            <person name="Shih D."/>
            <person name="Sparrow T."/>
            <person name="Spaulding J."/>
            <person name="Stalker J."/>
            <person name="Stange-Thomann N."/>
            <person name="Stavropoulos S."/>
            <person name="Stone C."/>
            <person name="Strader C."/>
            <person name="Tesfaye S."/>
            <person name="Thomson T."/>
            <person name="Thoulutsang Y."/>
            <person name="Thoulutsang D."/>
            <person name="Topham K."/>
            <person name="Topping I."/>
            <person name="Tsamla T."/>
            <person name="Vassiliev H."/>
            <person name="Vo A."/>
            <person name="Wangchuk T."/>
            <person name="Wangdi T."/>
            <person name="Weiand M."/>
            <person name="Wilkinson J."/>
            <person name="Wilson A."/>
            <person name="Yadav S."/>
            <person name="Young G."/>
            <person name="Yu Q."/>
            <person name="Zembek L."/>
            <person name="Zhong D."/>
            <person name="Zimmer A."/>
            <person name="Zwirko Z."/>
            <person name="Jaffe D.B."/>
            <person name="Alvarez P."/>
            <person name="Brockman W."/>
            <person name="Butler J."/>
            <person name="Chin C."/>
            <person name="Gnerre S."/>
            <person name="Grabherr M."/>
            <person name="Kleber M."/>
            <person name="Mauceli E."/>
            <person name="MacCallum I."/>
        </authorList>
    </citation>
    <scope>NUCLEOTIDE SEQUENCE [LARGE SCALE GENOMIC DNA]</scope>
    <source>
        <strain evidence="2">Tucson 15287-2541.00</strain>
    </source>
</reference>
<dbReference type="Proteomes" id="UP000001070">
    <property type="component" value="Unassembled WGS sequence"/>
</dbReference>
<protein>
    <submittedName>
        <fullName evidence="1">GH23900</fullName>
    </submittedName>
</protein>
<dbReference type="AlphaFoldDB" id="B4K236"/>
<organism evidence="2">
    <name type="scientific">Drosophila grimshawi</name>
    <name type="common">Hawaiian fruit fly</name>
    <name type="synonym">Idiomyia grimshawi</name>
    <dbReference type="NCBI Taxonomy" id="7222"/>
    <lineage>
        <taxon>Eukaryota</taxon>
        <taxon>Metazoa</taxon>
        <taxon>Ecdysozoa</taxon>
        <taxon>Arthropoda</taxon>
        <taxon>Hexapoda</taxon>
        <taxon>Insecta</taxon>
        <taxon>Pterygota</taxon>
        <taxon>Neoptera</taxon>
        <taxon>Endopterygota</taxon>
        <taxon>Diptera</taxon>
        <taxon>Brachycera</taxon>
        <taxon>Muscomorpha</taxon>
        <taxon>Ephydroidea</taxon>
        <taxon>Drosophilidae</taxon>
        <taxon>Drosophila</taxon>
        <taxon>Hawaiian Drosophila</taxon>
    </lineage>
</organism>
<dbReference type="EMBL" id="CH918393">
    <property type="protein sequence ID" value="EDV90271.1"/>
    <property type="molecule type" value="Genomic_DNA"/>
</dbReference>
<proteinExistence type="predicted"/>
<dbReference type="InParanoid" id="B4K236"/>
<dbReference type="HOGENOM" id="CLU_3070863_0_0_1"/>
<name>B4K236_DROGR</name>
<sequence>MPRLRWSGYLRHIITVYIRRDHHAVFVELTVFIEVSGMSDEKIFYRIGPSLLP</sequence>
<evidence type="ECO:0000313" key="2">
    <source>
        <dbReference type="Proteomes" id="UP000001070"/>
    </source>
</evidence>
<accession>B4K236</accession>
<keyword evidence="2" id="KW-1185">Reference proteome</keyword>
<gene>
    <name evidence="1" type="primary">Dgri\GH23900</name>
    <name evidence="1" type="ORF">Dgri_GH23900</name>
</gene>
<evidence type="ECO:0000313" key="1">
    <source>
        <dbReference type="EMBL" id="EDV90271.1"/>
    </source>
</evidence>